<keyword evidence="4" id="KW-1185">Reference proteome</keyword>
<feature type="compositionally biased region" description="Acidic residues" evidence="2">
    <location>
        <begin position="54"/>
        <end position="118"/>
    </location>
</feature>
<sequence length="305" mass="33139">MSFFKEFKDDLSQAMNELLPEDENEVNDTEEQMVNTLDTDDDSEKLDNEKMMELLDEFTQEDEPSDDATLSEEETTEDDLDTSEDVISEELEEIEEEIEEEVEDKNETEELEEEEGDDMEENIDLELLDALNAEEDDAAEEKEQETTVSKLRATSVVNDDEVTVISKGTTINGSISSDGSLDIMGTITGDIECLGKLSITGKITGNSTAAEVYVNTERLDGSINSEGSVKVGLGTVVVGDIIATSGVIAGAVKGEIDVNGPIVIDSTAIIKGNIKAKSVQINNGAVIEGFCSLSYSEVDVDNIFE</sequence>
<dbReference type="InterPro" id="IPR007607">
    <property type="entry name" value="BacA/B"/>
</dbReference>
<evidence type="ECO:0000313" key="4">
    <source>
        <dbReference type="Proteomes" id="UP000623269"/>
    </source>
</evidence>
<organism evidence="3 4">
    <name type="scientific">Mobilitalea sibirica</name>
    <dbReference type="NCBI Taxonomy" id="1462919"/>
    <lineage>
        <taxon>Bacteria</taxon>
        <taxon>Bacillati</taxon>
        <taxon>Bacillota</taxon>
        <taxon>Clostridia</taxon>
        <taxon>Lachnospirales</taxon>
        <taxon>Lachnospiraceae</taxon>
        <taxon>Mobilitalea</taxon>
    </lineage>
</organism>
<dbReference type="RefSeq" id="WP_197662268.1">
    <property type="nucleotide sequence ID" value="NZ_JAEAGR010000016.1"/>
</dbReference>
<dbReference type="EMBL" id="JAEAGR010000016">
    <property type="protein sequence ID" value="MBH1942023.1"/>
    <property type="molecule type" value="Genomic_DNA"/>
</dbReference>
<dbReference type="PANTHER" id="PTHR35024">
    <property type="entry name" value="HYPOTHETICAL CYTOSOLIC PROTEIN"/>
    <property type="match status" value="1"/>
</dbReference>
<accession>A0A8J7L383</accession>
<feature type="region of interest" description="Disordered" evidence="2">
    <location>
        <begin position="20"/>
        <end position="118"/>
    </location>
</feature>
<dbReference type="Proteomes" id="UP000623269">
    <property type="component" value="Unassembled WGS sequence"/>
</dbReference>
<reference evidence="3" key="1">
    <citation type="submission" date="2020-12" db="EMBL/GenBank/DDBJ databases">
        <title>M. sibirica DSM 26468T genome.</title>
        <authorList>
            <person name="Thieme N."/>
            <person name="Rettenmaier R."/>
            <person name="Zverlov V."/>
            <person name="Liebl W."/>
        </authorList>
    </citation>
    <scope>NUCLEOTIDE SEQUENCE</scope>
    <source>
        <strain evidence="3">DSM 26468</strain>
    </source>
</reference>
<dbReference type="Pfam" id="PF04519">
    <property type="entry name" value="Bactofilin"/>
    <property type="match status" value="2"/>
</dbReference>
<evidence type="ECO:0000256" key="1">
    <source>
        <dbReference type="ARBA" id="ARBA00044755"/>
    </source>
</evidence>
<gene>
    <name evidence="3" type="ORF">I5677_14065</name>
</gene>
<dbReference type="PANTHER" id="PTHR35024:SF4">
    <property type="entry name" value="POLYMER-FORMING CYTOSKELETAL PROTEIN"/>
    <property type="match status" value="1"/>
</dbReference>
<evidence type="ECO:0000313" key="3">
    <source>
        <dbReference type="EMBL" id="MBH1942023.1"/>
    </source>
</evidence>
<name>A0A8J7L383_9FIRM</name>
<feature type="compositionally biased region" description="Acidic residues" evidence="2">
    <location>
        <begin position="20"/>
        <end position="31"/>
    </location>
</feature>
<proteinExistence type="inferred from homology"/>
<dbReference type="AlphaFoldDB" id="A0A8J7L383"/>
<comment type="caution">
    <text evidence="3">The sequence shown here is derived from an EMBL/GenBank/DDBJ whole genome shotgun (WGS) entry which is preliminary data.</text>
</comment>
<comment type="similarity">
    <text evidence="1">Belongs to the bactofilin family.</text>
</comment>
<protein>
    <submittedName>
        <fullName evidence="3">Polymer-forming cytoskeletal protein</fullName>
    </submittedName>
</protein>
<evidence type="ECO:0000256" key="2">
    <source>
        <dbReference type="SAM" id="MobiDB-lite"/>
    </source>
</evidence>